<evidence type="ECO:0000256" key="1">
    <source>
        <dbReference type="SAM" id="Phobius"/>
    </source>
</evidence>
<reference evidence="2 3" key="1">
    <citation type="journal article" date="2021" name="Microbiol. Spectr.">
        <title>A Single Bacterium Capable of Oxidation and Reduction of Iron at Circumneutral pH.</title>
        <authorList>
            <person name="Kato S."/>
            <person name="Ohkuma M."/>
        </authorList>
    </citation>
    <scope>NUCLEOTIDE SEQUENCE [LARGE SCALE GENOMIC DNA]</scope>
    <source>
        <strain evidence="2 3">MIZ03</strain>
    </source>
</reference>
<organism evidence="2 3">
    <name type="scientific">Rhodoferax lithotrophicus</name>
    <dbReference type="NCBI Taxonomy" id="2798804"/>
    <lineage>
        <taxon>Bacteria</taxon>
        <taxon>Pseudomonadati</taxon>
        <taxon>Pseudomonadota</taxon>
        <taxon>Betaproteobacteria</taxon>
        <taxon>Burkholderiales</taxon>
        <taxon>Comamonadaceae</taxon>
        <taxon>Rhodoferax</taxon>
    </lineage>
</organism>
<keyword evidence="3" id="KW-1185">Reference proteome</keyword>
<protein>
    <submittedName>
        <fullName evidence="2">Uncharacterized protein</fullName>
    </submittedName>
</protein>
<evidence type="ECO:0000313" key="2">
    <source>
        <dbReference type="EMBL" id="BCO28264.1"/>
    </source>
</evidence>
<keyword evidence="1" id="KW-0472">Membrane</keyword>
<keyword evidence="1" id="KW-1133">Transmembrane helix</keyword>
<name>A0ABM7MPL0_9BURK</name>
<evidence type="ECO:0000313" key="3">
    <source>
        <dbReference type="Proteomes" id="UP000824366"/>
    </source>
</evidence>
<gene>
    <name evidence="2" type="ORF">MIZ03_3164</name>
</gene>
<sequence>MPCRIYILLHFFSKLSQMEGVGGFILTALPDALTLFFTSAVRSRLVKAM</sequence>
<proteinExistence type="predicted"/>
<dbReference type="Proteomes" id="UP000824366">
    <property type="component" value="Chromosome"/>
</dbReference>
<accession>A0ABM7MPL0</accession>
<dbReference type="EMBL" id="AP024238">
    <property type="protein sequence ID" value="BCO28264.1"/>
    <property type="molecule type" value="Genomic_DNA"/>
</dbReference>
<feature type="transmembrane region" description="Helical" evidence="1">
    <location>
        <begin position="20"/>
        <end position="41"/>
    </location>
</feature>
<keyword evidence="1" id="KW-0812">Transmembrane</keyword>